<organism evidence="1 2">
    <name type="scientific">Panagrolaimus sp. JU765</name>
    <dbReference type="NCBI Taxonomy" id="591449"/>
    <lineage>
        <taxon>Eukaryota</taxon>
        <taxon>Metazoa</taxon>
        <taxon>Ecdysozoa</taxon>
        <taxon>Nematoda</taxon>
        <taxon>Chromadorea</taxon>
        <taxon>Rhabditida</taxon>
        <taxon>Tylenchina</taxon>
        <taxon>Panagrolaimomorpha</taxon>
        <taxon>Panagrolaimoidea</taxon>
        <taxon>Panagrolaimidae</taxon>
        <taxon>Panagrolaimus</taxon>
    </lineage>
</organism>
<evidence type="ECO:0000313" key="2">
    <source>
        <dbReference type="WBParaSite" id="JU765_v2.g10781.t1"/>
    </source>
</evidence>
<reference evidence="2" key="1">
    <citation type="submission" date="2022-11" db="UniProtKB">
        <authorList>
            <consortium name="WormBaseParasite"/>
        </authorList>
    </citation>
    <scope>IDENTIFICATION</scope>
</reference>
<name>A0AC34PWX4_9BILA</name>
<accession>A0AC34PWX4</accession>
<dbReference type="WBParaSite" id="JU765_v2.g10781.t1">
    <property type="protein sequence ID" value="JU765_v2.g10781.t1"/>
    <property type="gene ID" value="JU765_v2.g10781"/>
</dbReference>
<sequence length="507" mass="58820">MSSSGRIELLKKNQTQRPEQRLDVFTKIKFKNRLPDIPMEPKFFQNPLVKLSRFAEYKPTKIEQDYRFELTMERDLDLNVDLNLPEKYVNRSEFQGESYGGEALVMDPADQFAEYKPTKIEQDYRFELTMERDLDLNVDLNLPEKYVNRSEFQGESYGGEALVMDPADQYLVEDETKQVTEKRRANHNEVVSWMRKTQYLGSENARYGSGADRQETKVGYKLFKEGITDQLYRDRQGQIAAINKTFEDVKIPCKKHPTKEGVYAVEEFEVFPDFDSWQLPYAQVLFDGDPIPSNKNKDELMDESILVGVNVDGEDIVGYYVPTEETLAYLSKLHNGEEVPDPEKVMEYNCQREYNWTIKTEGHRGYEPIYFFTFKNGKAYYNQIGTKVKLARKAKGSKMVPPKMHLHNDEVNEAEKKDFENRLTKLAEPEIIYEDEAEKQPDETENQEKPEETENQEKESKKLTEKDIFGDDTSEGSESSTDSDDSESVQEEKKKTSSSSSSSVESD</sequence>
<dbReference type="Proteomes" id="UP000887576">
    <property type="component" value="Unplaced"/>
</dbReference>
<protein>
    <submittedName>
        <fullName evidence="2">RNA polymerase II-associated factor 1 homolog</fullName>
    </submittedName>
</protein>
<evidence type="ECO:0000313" key="1">
    <source>
        <dbReference type="Proteomes" id="UP000887576"/>
    </source>
</evidence>
<proteinExistence type="predicted"/>